<dbReference type="Gene3D" id="1.10.340.70">
    <property type="match status" value="1"/>
</dbReference>
<dbReference type="CDD" id="cd01647">
    <property type="entry name" value="RT_LTR"/>
    <property type="match status" value="1"/>
</dbReference>
<comment type="caution">
    <text evidence="3">The sequence shown here is derived from an EMBL/GenBank/DDBJ whole genome shotgun (WGS) entry which is preliminary data.</text>
</comment>
<dbReference type="AlphaFoldDB" id="A0A3S3PGH2"/>
<dbReference type="InterPro" id="IPR041588">
    <property type="entry name" value="Integrase_H2C2"/>
</dbReference>
<evidence type="ECO:0000259" key="2">
    <source>
        <dbReference type="PROSITE" id="PS50878"/>
    </source>
</evidence>
<protein>
    <recommendedName>
        <fullName evidence="1">RNA-directed DNA polymerase</fullName>
        <ecNumber evidence="1">2.7.7.49</ecNumber>
    </recommendedName>
</protein>
<reference evidence="3 4" key="1">
    <citation type="journal article" date="2018" name="Gigascience">
        <title>Genomes of trombidid mites reveal novel predicted allergens and laterally-transferred genes associated with secondary metabolism.</title>
        <authorList>
            <person name="Dong X."/>
            <person name="Chaisiri K."/>
            <person name="Xia D."/>
            <person name="Armstrong S.D."/>
            <person name="Fang Y."/>
            <person name="Donnelly M.J."/>
            <person name="Kadowaki T."/>
            <person name="McGarry J.W."/>
            <person name="Darby A.C."/>
            <person name="Makepeace B.L."/>
        </authorList>
    </citation>
    <scope>NUCLEOTIDE SEQUENCE [LARGE SCALE GENOMIC DNA]</scope>
    <source>
        <strain evidence="3">UoL-WK</strain>
    </source>
</reference>
<dbReference type="PANTHER" id="PTHR37984">
    <property type="entry name" value="PROTEIN CBG26694"/>
    <property type="match status" value="1"/>
</dbReference>
<proteinExistence type="predicted"/>
<keyword evidence="4" id="KW-1185">Reference proteome</keyword>
<dbReference type="PROSITE" id="PS50878">
    <property type="entry name" value="RT_POL"/>
    <property type="match status" value="1"/>
</dbReference>
<organism evidence="3 4">
    <name type="scientific">Dinothrombium tinctorium</name>
    <dbReference type="NCBI Taxonomy" id="1965070"/>
    <lineage>
        <taxon>Eukaryota</taxon>
        <taxon>Metazoa</taxon>
        <taxon>Ecdysozoa</taxon>
        <taxon>Arthropoda</taxon>
        <taxon>Chelicerata</taxon>
        <taxon>Arachnida</taxon>
        <taxon>Acari</taxon>
        <taxon>Acariformes</taxon>
        <taxon>Trombidiformes</taxon>
        <taxon>Prostigmata</taxon>
        <taxon>Anystina</taxon>
        <taxon>Parasitengona</taxon>
        <taxon>Trombidioidea</taxon>
        <taxon>Trombidiidae</taxon>
        <taxon>Dinothrombium</taxon>
    </lineage>
</organism>
<dbReference type="OrthoDB" id="6516142at2759"/>
<feature type="non-terminal residue" evidence="3">
    <location>
        <position position="1"/>
    </location>
</feature>
<feature type="domain" description="Reverse transcriptase" evidence="2">
    <location>
        <begin position="190"/>
        <end position="369"/>
    </location>
</feature>
<accession>A0A3S3PGH2</accession>
<evidence type="ECO:0000256" key="1">
    <source>
        <dbReference type="ARBA" id="ARBA00012493"/>
    </source>
</evidence>
<dbReference type="EC" id="2.7.7.49" evidence="1"/>
<dbReference type="Pfam" id="PF00078">
    <property type="entry name" value="RVT_1"/>
    <property type="match status" value="1"/>
</dbReference>
<dbReference type="InterPro" id="IPR043502">
    <property type="entry name" value="DNA/RNA_pol_sf"/>
</dbReference>
<dbReference type="SUPFAM" id="SSF56672">
    <property type="entry name" value="DNA/RNA polymerases"/>
    <property type="match status" value="1"/>
</dbReference>
<dbReference type="STRING" id="1965070.A0A3S3PGH2"/>
<dbReference type="GO" id="GO:0003964">
    <property type="term" value="F:RNA-directed DNA polymerase activity"/>
    <property type="evidence" value="ECO:0007669"/>
    <property type="project" value="UniProtKB-EC"/>
</dbReference>
<dbReference type="InterPro" id="IPR050951">
    <property type="entry name" value="Retrovirus_Pol_polyprotein"/>
</dbReference>
<sequence length="531" mass="60531">TEGKVVVAETINLSPFTTKNVRIKFDKFVPKEGQIYKICKSKDIEKRLGLEVEESFIVFDENLCEISLSNIETKEKLLLAGTVVATYKEAEENDLKNERNNVTTEVTVKTPFKEGFVYVGSSLNTNEQKALLNLLTQFSDRFSFSNKTLGICTITKCKIDTGEAQPVHQTPYRYSLSQREEIERQIQDLIEIGVVRPTKSPWSCPVVLVKKKDGSMRMCVDLRKVNSLVKADVYPLPNINDALTALQGSTYYALLDLNSGYWQIPIEENDCEKTAFITQDGLYEFTYLPFELKTVPSLFQRTMDTALHGLKWNSAIVCIDDIIVFAPTFELLLERLREVLKRLEEANLTLKPSKCIFGVQEIAFLGHVVAKDGIKMDPQKVTAFSNENDLTACIDKYILAMSKETGFHSNATVLQRRDPAFTDIYWAIKDPERAKLEHKELAKNYILINDVLYYQGPGLNPKLKFCVPEGLISEVLYACHDDPMSGHLEIKKTLSRIKERFYWPGMEESVHKYVKSCMECQTKMLEQLPKA</sequence>
<dbReference type="InterPro" id="IPR000477">
    <property type="entry name" value="RT_dom"/>
</dbReference>
<gene>
    <name evidence="3" type="ORF">B4U79_07562</name>
</gene>
<dbReference type="Gene3D" id="3.30.70.270">
    <property type="match status" value="1"/>
</dbReference>
<dbReference type="Pfam" id="PF17921">
    <property type="entry name" value="Integrase_H2C2"/>
    <property type="match status" value="1"/>
</dbReference>
<dbReference type="Proteomes" id="UP000285301">
    <property type="component" value="Unassembled WGS sequence"/>
</dbReference>
<evidence type="ECO:0000313" key="4">
    <source>
        <dbReference type="Proteomes" id="UP000285301"/>
    </source>
</evidence>
<dbReference type="Gene3D" id="3.10.10.10">
    <property type="entry name" value="HIV Type 1 Reverse Transcriptase, subunit A, domain 1"/>
    <property type="match status" value="1"/>
</dbReference>
<dbReference type="FunFam" id="1.10.340.70:FF:000001">
    <property type="entry name" value="Retrovirus-related Pol polyprotein from transposon gypsy-like Protein"/>
    <property type="match status" value="1"/>
</dbReference>
<name>A0A3S3PGH2_9ACAR</name>
<evidence type="ECO:0000313" key="3">
    <source>
        <dbReference type="EMBL" id="RWS00536.1"/>
    </source>
</evidence>
<dbReference type="InterPro" id="IPR043128">
    <property type="entry name" value="Rev_trsase/Diguanyl_cyclase"/>
</dbReference>
<dbReference type="EMBL" id="NCKU01011165">
    <property type="protein sequence ID" value="RWS00536.1"/>
    <property type="molecule type" value="Genomic_DNA"/>
</dbReference>
<dbReference type="PANTHER" id="PTHR37984:SF5">
    <property type="entry name" value="PROTEIN NYNRIN-LIKE"/>
    <property type="match status" value="1"/>
</dbReference>